<dbReference type="PROSITE" id="PS00132">
    <property type="entry name" value="CARBOXYPEPT_ZN_1"/>
    <property type="match status" value="1"/>
</dbReference>
<dbReference type="SUPFAM" id="SSF54897">
    <property type="entry name" value="Protease propeptides/inhibitors"/>
    <property type="match status" value="1"/>
</dbReference>
<dbReference type="STRING" id="48709.A0A1D2NHP2"/>
<evidence type="ECO:0000256" key="10">
    <source>
        <dbReference type="ARBA" id="ARBA00023157"/>
    </source>
</evidence>
<feature type="active site" description="Proton donor/acceptor" evidence="11">
    <location>
        <position position="407"/>
    </location>
</feature>
<keyword evidence="6" id="KW-0732">Signal</keyword>
<reference evidence="13 14" key="1">
    <citation type="journal article" date="2016" name="Genome Biol. Evol.">
        <title>Gene Family Evolution Reflects Adaptation to Soil Environmental Stressors in the Genome of the Collembolan Orchesella cincta.</title>
        <authorList>
            <person name="Faddeeva-Vakhrusheva A."/>
            <person name="Derks M.F."/>
            <person name="Anvar S.Y."/>
            <person name="Agamennone V."/>
            <person name="Suring W."/>
            <person name="Smit S."/>
            <person name="van Straalen N.M."/>
            <person name="Roelofs D."/>
        </authorList>
    </citation>
    <scope>NUCLEOTIDE SEQUENCE [LARGE SCALE GENOMIC DNA]</scope>
    <source>
        <tissue evidence="13">Mixed pool</tissue>
    </source>
</reference>
<keyword evidence="8" id="KW-0862">Zinc</keyword>
<accession>A0A1D2NHP2</accession>
<dbReference type="InterPro" id="IPR000834">
    <property type="entry name" value="Peptidase_M14"/>
</dbReference>
<dbReference type="InterPro" id="IPR057246">
    <property type="entry name" value="CARBOXYPEPT_ZN_1"/>
</dbReference>
<dbReference type="Pfam" id="PF00246">
    <property type="entry name" value="Peptidase_M14"/>
    <property type="match status" value="1"/>
</dbReference>
<dbReference type="InterPro" id="IPR036990">
    <property type="entry name" value="M14A-like_propep"/>
</dbReference>
<keyword evidence="9" id="KW-0482">Metalloprotease</keyword>
<evidence type="ECO:0000256" key="7">
    <source>
        <dbReference type="ARBA" id="ARBA00022801"/>
    </source>
</evidence>
<dbReference type="PRINTS" id="PR00765">
    <property type="entry name" value="CRBOXYPTASEA"/>
</dbReference>
<dbReference type="AlphaFoldDB" id="A0A1D2NHP2"/>
<dbReference type="GO" id="GO:0004181">
    <property type="term" value="F:metallocarboxypeptidase activity"/>
    <property type="evidence" value="ECO:0007669"/>
    <property type="project" value="InterPro"/>
</dbReference>
<evidence type="ECO:0000256" key="5">
    <source>
        <dbReference type="ARBA" id="ARBA00022723"/>
    </source>
</evidence>
<evidence type="ECO:0000256" key="4">
    <source>
        <dbReference type="ARBA" id="ARBA00022670"/>
    </source>
</evidence>
<comment type="similarity">
    <text evidence="2 11">Belongs to the peptidase M14 family.</text>
</comment>
<keyword evidence="14" id="KW-1185">Reference proteome</keyword>
<proteinExistence type="inferred from homology"/>
<organism evidence="13 14">
    <name type="scientific">Orchesella cincta</name>
    <name type="common">Springtail</name>
    <name type="synonym">Podura cincta</name>
    <dbReference type="NCBI Taxonomy" id="48709"/>
    <lineage>
        <taxon>Eukaryota</taxon>
        <taxon>Metazoa</taxon>
        <taxon>Ecdysozoa</taxon>
        <taxon>Arthropoda</taxon>
        <taxon>Hexapoda</taxon>
        <taxon>Collembola</taxon>
        <taxon>Entomobryomorpha</taxon>
        <taxon>Entomobryoidea</taxon>
        <taxon>Orchesellidae</taxon>
        <taxon>Orchesellinae</taxon>
        <taxon>Orchesella</taxon>
    </lineage>
</organism>
<dbReference type="Gene3D" id="3.40.630.10">
    <property type="entry name" value="Zn peptidases"/>
    <property type="match status" value="1"/>
</dbReference>
<dbReference type="EMBL" id="LJIJ01000036">
    <property type="protein sequence ID" value="ODN04771.1"/>
    <property type="molecule type" value="Genomic_DNA"/>
</dbReference>
<protein>
    <submittedName>
        <fullName evidence="13">Carboxypeptidase B</fullName>
    </submittedName>
</protein>
<keyword evidence="3 13" id="KW-0121">Carboxypeptidase</keyword>
<dbReference type="FunFam" id="3.40.630.10:FF:000001">
    <property type="entry name" value="Carboxypeptidase B"/>
    <property type="match status" value="1"/>
</dbReference>
<evidence type="ECO:0000256" key="8">
    <source>
        <dbReference type="ARBA" id="ARBA00022833"/>
    </source>
</evidence>
<evidence type="ECO:0000313" key="13">
    <source>
        <dbReference type="EMBL" id="ODN04771.1"/>
    </source>
</evidence>
<dbReference type="PANTHER" id="PTHR11705">
    <property type="entry name" value="PROTEASE FAMILY M14 CARBOXYPEPTIDASE A,B"/>
    <property type="match status" value="1"/>
</dbReference>
<dbReference type="PANTHER" id="PTHR11705:SF91">
    <property type="entry name" value="FI01817P-RELATED"/>
    <property type="match status" value="1"/>
</dbReference>
<keyword evidence="7" id="KW-0378">Hydrolase</keyword>
<comment type="caution">
    <text evidence="13">The sequence shown here is derived from an EMBL/GenBank/DDBJ whole genome shotgun (WGS) entry which is preliminary data.</text>
</comment>
<dbReference type="GO" id="GO:0005615">
    <property type="term" value="C:extracellular space"/>
    <property type="evidence" value="ECO:0007669"/>
    <property type="project" value="TreeGrafter"/>
</dbReference>
<dbReference type="CDD" id="cd03860">
    <property type="entry name" value="M14_CP_A-B_like"/>
    <property type="match status" value="1"/>
</dbReference>
<dbReference type="SUPFAM" id="SSF53187">
    <property type="entry name" value="Zn-dependent exopeptidases"/>
    <property type="match status" value="1"/>
</dbReference>
<evidence type="ECO:0000259" key="12">
    <source>
        <dbReference type="PROSITE" id="PS52035"/>
    </source>
</evidence>
<dbReference type="GO" id="GO:0008270">
    <property type="term" value="F:zinc ion binding"/>
    <property type="evidence" value="ECO:0007669"/>
    <property type="project" value="InterPro"/>
</dbReference>
<gene>
    <name evidence="13" type="ORF">Ocin01_01883</name>
</gene>
<evidence type="ECO:0000256" key="11">
    <source>
        <dbReference type="PROSITE-ProRule" id="PRU01379"/>
    </source>
</evidence>
<dbReference type="Proteomes" id="UP000094527">
    <property type="component" value="Unassembled WGS sequence"/>
</dbReference>
<dbReference type="OrthoDB" id="3626597at2759"/>
<dbReference type="Gene3D" id="3.30.70.340">
    <property type="entry name" value="Metallocarboxypeptidase-like"/>
    <property type="match status" value="1"/>
</dbReference>
<dbReference type="OMA" id="HMDVHAY"/>
<keyword evidence="10" id="KW-1015">Disulfide bond</keyword>
<evidence type="ECO:0000256" key="9">
    <source>
        <dbReference type="ARBA" id="ARBA00023049"/>
    </source>
</evidence>
<evidence type="ECO:0000313" key="14">
    <source>
        <dbReference type="Proteomes" id="UP000094527"/>
    </source>
</evidence>
<keyword evidence="5" id="KW-0479">Metal-binding</keyword>
<sequence length="463" mass="52113">MERLLDIEGLALESNPVALVLPTLACLFSTITGGRKSYNGYQVLRVNLTTTRAYNTINGIYLTNTFDFLTPPNRDNPTDLVVCPEQLLPLKGLFTTLRIPYEVAVPNLEKLIQPQEIEHETIENNLRRRQSDGAMNWNAYQKLSTIQNWMEAQAHDYPQFAQTENYGTSTEGRHLKVLKISTGGDGTKPAVWLDGGIHAREWISPATVSYIANELIKIAAEGESNENYKLVNSVDWYINPNLNPDGYEYTQTDRMWRKTRSGNSGFLASAFGCIGTDPNRNWEYQWGGKGTSNNPCSQIYRGTSAASEPEVKLTQDYVYARREQIKLFLTFHAYSQMIFTPWGYDDVPIDDKEELMLVARNAAKALQSVHNTEFQSGSSPELLYAAAGGSEDFAKGKAGIKFAYCYELRDTGKYGFILPPDQIIPSGEETFAAVKSMVGDVMAYYRVPEFEQSEQIIQDLRLK</sequence>
<dbReference type="GO" id="GO:0006508">
    <property type="term" value="P:proteolysis"/>
    <property type="evidence" value="ECO:0007669"/>
    <property type="project" value="UniProtKB-KW"/>
</dbReference>
<feature type="domain" description="Peptidase M14" evidence="12">
    <location>
        <begin position="139"/>
        <end position="441"/>
    </location>
</feature>
<evidence type="ECO:0000256" key="6">
    <source>
        <dbReference type="ARBA" id="ARBA00022729"/>
    </source>
</evidence>
<evidence type="ECO:0000256" key="1">
    <source>
        <dbReference type="ARBA" id="ARBA00001947"/>
    </source>
</evidence>
<dbReference type="PROSITE" id="PS52035">
    <property type="entry name" value="PEPTIDASE_M14"/>
    <property type="match status" value="1"/>
</dbReference>
<comment type="cofactor">
    <cofactor evidence="1">
        <name>Zn(2+)</name>
        <dbReference type="ChEBI" id="CHEBI:29105"/>
    </cofactor>
</comment>
<keyword evidence="4" id="KW-0645">Protease</keyword>
<evidence type="ECO:0000256" key="3">
    <source>
        <dbReference type="ARBA" id="ARBA00022645"/>
    </source>
</evidence>
<evidence type="ECO:0000256" key="2">
    <source>
        <dbReference type="ARBA" id="ARBA00005988"/>
    </source>
</evidence>
<dbReference type="SMART" id="SM00631">
    <property type="entry name" value="Zn_pept"/>
    <property type="match status" value="1"/>
</dbReference>
<name>A0A1D2NHP2_ORCCI</name>
<dbReference type="InterPro" id="IPR003146">
    <property type="entry name" value="M14A_act_pep"/>
</dbReference>
<dbReference type="Pfam" id="PF02244">
    <property type="entry name" value="Propep_M14"/>
    <property type="match status" value="1"/>
</dbReference>